<feature type="compositionally biased region" description="Polar residues" evidence="1">
    <location>
        <begin position="53"/>
        <end position="69"/>
    </location>
</feature>
<dbReference type="Proteomes" id="UP000271162">
    <property type="component" value="Unassembled WGS sequence"/>
</dbReference>
<reference evidence="2 3" key="2">
    <citation type="submission" date="2018-11" db="EMBL/GenBank/DDBJ databases">
        <authorList>
            <consortium name="Pathogen Informatics"/>
        </authorList>
    </citation>
    <scope>NUCLEOTIDE SEQUENCE [LARGE SCALE GENOMIC DNA]</scope>
</reference>
<evidence type="ECO:0000313" key="2">
    <source>
        <dbReference type="EMBL" id="VDL78271.1"/>
    </source>
</evidence>
<feature type="compositionally biased region" description="Polar residues" evidence="1">
    <location>
        <begin position="25"/>
        <end position="36"/>
    </location>
</feature>
<dbReference type="WBParaSite" id="NBR_0001468101-mRNA-1">
    <property type="protein sequence ID" value="NBR_0001468101-mRNA-1"/>
    <property type="gene ID" value="NBR_0001468101"/>
</dbReference>
<name>A0A0N4YDI2_NIPBR</name>
<sequence length="105" mass="11214">MALDPENAGNEELQTSAGEVRSVLGQLQKSRISPQSLPRPHEQQDEEEEKMDTSSQAGLVEQSMSSGSDWSTLRAKLEAAFGGIGEKATHGVRLGFITVDGNDAS</sequence>
<reference evidence="4" key="1">
    <citation type="submission" date="2017-02" db="UniProtKB">
        <authorList>
            <consortium name="WormBaseParasite"/>
        </authorList>
    </citation>
    <scope>IDENTIFICATION</scope>
</reference>
<proteinExistence type="predicted"/>
<evidence type="ECO:0000313" key="3">
    <source>
        <dbReference type="Proteomes" id="UP000271162"/>
    </source>
</evidence>
<evidence type="ECO:0000313" key="4">
    <source>
        <dbReference type="WBParaSite" id="NBR_0001468101-mRNA-1"/>
    </source>
</evidence>
<organism evidence="4">
    <name type="scientific">Nippostrongylus brasiliensis</name>
    <name type="common">Rat hookworm</name>
    <dbReference type="NCBI Taxonomy" id="27835"/>
    <lineage>
        <taxon>Eukaryota</taxon>
        <taxon>Metazoa</taxon>
        <taxon>Ecdysozoa</taxon>
        <taxon>Nematoda</taxon>
        <taxon>Chromadorea</taxon>
        <taxon>Rhabditida</taxon>
        <taxon>Rhabditina</taxon>
        <taxon>Rhabditomorpha</taxon>
        <taxon>Strongyloidea</taxon>
        <taxon>Heligmosomidae</taxon>
        <taxon>Nippostrongylus</taxon>
    </lineage>
</organism>
<keyword evidence="3" id="KW-1185">Reference proteome</keyword>
<evidence type="ECO:0000256" key="1">
    <source>
        <dbReference type="SAM" id="MobiDB-lite"/>
    </source>
</evidence>
<protein>
    <submittedName>
        <fullName evidence="4">Sequestosome-1</fullName>
    </submittedName>
</protein>
<accession>A0A0N4YDI2</accession>
<dbReference type="AlphaFoldDB" id="A0A0N4YDI2"/>
<gene>
    <name evidence="2" type="ORF">NBR_LOCUS14682</name>
</gene>
<feature type="region of interest" description="Disordered" evidence="1">
    <location>
        <begin position="1"/>
        <end position="69"/>
    </location>
</feature>
<dbReference type="EMBL" id="UYSL01021450">
    <property type="protein sequence ID" value="VDL78271.1"/>
    <property type="molecule type" value="Genomic_DNA"/>
</dbReference>